<organism evidence="1 2">
    <name type="scientific">Potamilus streckersoni</name>
    <dbReference type="NCBI Taxonomy" id="2493646"/>
    <lineage>
        <taxon>Eukaryota</taxon>
        <taxon>Metazoa</taxon>
        <taxon>Spiralia</taxon>
        <taxon>Lophotrochozoa</taxon>
        <taxon>Mollusca</taxon>
        <taxon>Bivalvia</taxon>
        <taxon>Autobranchia</taxon>
        <taxon>Heteroconchia</taxon>
        <taxon>Palaeoheterodonta</taxon>
        <taxon>Unionida</taxon>
        <taxon>Unionoidea</taxon>
        <taxon>Unionidae</taxon>
        <taxon>Ambleminae</taxon>
        <taxon>Lampsilini</taxon>
        <taxon>Potamilus</taxon>
    </lineage>
</organism>
<feature type="non-terminal residue" evidence="1">
    <location>
        <position position="51"/>
    </location>
</feature>
<sequence>MARRVSSNPNFNDILRNLAADTNGLLDEGRKAVELNINRLHQCLQQDIESY</sequence>
<reference evidence="1" key="3">
    <citation type="submission" date="2023-05" db="EMBL/GenBank/DDBJ databases">
        <authorList>
            <person name="Smith C.H."/>
        </authorList>
    </citation>
    <scope>NUCLEOTIDE SEQUENCE</scope>
    <source>
        <strain evidence="1">CHS0354</strain>
        <tissue evidence="1">Mantle</tissue>
    </source>
</reference>
<accession>A0AAE0S815</accession>
<evidence type="ECO:0000313" key="1">
    <source>
        <dbReference type="EMBL" id="KAK3586819.1"/>
    </source>
</evidence>
<evidence type="ECO:0000313" key="2">
    <source>
        <dbReference type="Proteomes" id="UP001195483"/>
    </source>
</evidence>
<dbReference type="Proteomes" id="UP001195483">
    <property type="component" value="Unassembled WGS sequence"/>
</dbReference>
<reference evidence="1" key="1">
    <citation type="journal article" date="2021" name="Genome Biol. Evol.">
        <title>A High-Quality Reference Genome for a Parasitic Bivalve with Doubly Uniparental Inheritance (Bivalvia: Unionida).</title>
        <authorList>
            <person name="Smith C.H."/>
        </authorList>
    </citation>
    <scope>NUCLEOTIDE SEQUENCE</scope>
    <source>
        <strain evidence="1">CHS0354</strain>
    </source>
</reference>
<reference evidence="1" key="2">
    <citation type="journal article" date="2021" name="Genome Biol. Evol.">
        <title>Developing a high-quality reference genome for a parasitic bivalve with doubly uniparental inheritance (Bivalvia: Unionida).</title>
        <authorList>
            <person name="Smith C.H."/>
        </authorList>
    </citation>
    <scope>NUCLEOTIDE SEQUENCE</scope>
    <source>
        <strain evidence="1">CHS0354</strain>
        <tissue evidence="1">Mantle</tissue>
    </source>
</reference>
<name>A0AAE0S815_9BIVA</name>
<protein>
    <submittedName>
        <fullName evidence="1">Uncharacterized protein</fullName>
    </submittedName>
</protein>
<gene>
    <name evidence="1" type="ORF">CHS0354_020032</name>
</gene>
<keyword evidence="2" id="KW-1185">Reference proteome</keyword>
<dbReference type="AlphaFoldDB" id="A0AAE0S815"/>
<proteinExistence type="predicted"/>
<comment type="caution">
    <text evidence="1">The sequence shown here is derived from an EMBL/GenBank/DDBJ whole genome shotgun (WGS) entry which is preliminary data.</text>
</comment>
<dbReference type="EMBL" id="JAEAOA010001222">
    <property type="protein sequence ID" value="KAK3586819.1"/>
    <property type="molecule type" value="Genomic_DNA"/>
</dbReference>